<protein>
    <submittedName>
        <fullName evidence="3">Acyltransferase family protein</fullName>
        <ecNumber evidence="3">2.3.-.-</ecNumber>
    </submittedName>
</protein>
<keyword evidence="3" id="KW-0808">Transferase</keyword>
<dbReference type="EMBL" id="JBIGIA010000015">
    <property type="protein sequence ID" value="MFG6458753.1"/>
    <property type="molecule type" value="Genomic_DNA"/>
</dbReference>
<evidence type="ECO:0000313" key="3">
    <source>
        <dbReference type="EMBL" id="MFG6458753.1"/>
    </source>
</evidence>
<comment type="caution">
    <text evidence="3">The sequence shown here is derived from an EMBL/GenBank/DDBJ whole genome shotgun (WGS) entry which is preliminary data.</text>
</comment>
<name>A0ABW7GA06_9BURK</name>
<evidence type="ECO:0000256" key="1">
    <source>
        <dbReference type="SAM" id="Phobius"/>
    </source>
</evidence>
<dbReference type="Pfam" id="PF01757">
    <property type="entry name" value="Acyl_transf_3"/>
    <property type="match status" value="1"/>
</dbReference>
<feature type="transmembrane region" description="Helical" evidence="1">
    <location>
        <begin position="28"/>
        <end position="47"/>
    </location>
</feature>
<gene>
    <name evidence="3" type="ORF">ACG00X_18095</name>
</gene>
<dbReference type="RefSeq" id="WP_394490043.1">
    <property type="nucleotide sequence ID" value="NZ_JBIGIA010000015.1"/>
</dbReference>
<accession>A0ABW7GA06</accession>
<dbReference type="Proteomes" id="UP001606305">
    <property type="component" value="Unassembled WGS sequence"/>
</dbReference>
<dbReference type="PANTHER" id="PTHR23028">
    <property type="entry name" value="ACETYLTRANSFERASE"/>
    <property type="match status" value="1"/>
</dbReference>
<reference evidence="3 4" key="1">
    <citation type="submission" date="2024-09" db="EMBL/GenBank/DDBJ databases">
        <title>Novel species of the genus Pelomonas and Roseateles isolated from streams.</title>
        <authorList>
            <person name="Lu H."/>
        </authorList>
    </citation>
    <scope>NUCLEOTIDE SEQUENCE [LARGE SCALE GENOMIC DNA]</scope>
    <source>
        <strain evidence="3 4">BYS96W</strain>
    </source>
</reference>
<keyword evidence="1" id="KW-0812">Transmembrane</keyword>
<keyword evidence="4" id="KW-1185">Reference proteome</keyword>
<feature type="transmembrane region" description="Helical" evidence="1">
    <location>
        <begin position="313"/>
        <end position="330"/>
    </location>
</feature>
<keyword evidence="3" id="KW-0012">Acyltransferase</keyword>
<feature type="transmembrane region" description="Helical" evidence="1">
    <location>
        <begin position="376"/>
        <end position="396"/>
    </location>
</feature>
<dbReference type="InterPro" id="IPR050879">
    <property type="entry name" value="Acyltransferase_3"/>
</dbReference>
<dbReference type="EC" id="2.3.-.-" evidence="3"/>
<feature type="transmembrane region" description="Helical" evidence="1">
    <location>
        <begin position="278"/>
        <end position="293"/>
    </location>
</feature>
<sequence>MIADRDTGAPVGAVSAPGAKGAAARDHLVALTGLRFVAAFAVLVLHYRDLLGPLPGWLLRGIVGGQYGVTFFFILSGFILTYRYREWFAGGVGEAPYWRFQRLRVARIYPVYLLGLLLDTPWHLIERAQAGQLAEVGQTYWASWLLNLVGLQAWVPAVPFAMFWNTPGWSVAAEFFFYATFPFVCAWLSSRVRRTASLATLFAAVVLGGVALYGGVIYVLNYVWPVSGETQYLVLVYNPLLRYSEFMAGCIAGQYFLRRAAARPRSPVDERASRRRRDGVVVLCLVAVCARIASPDYTGPSQWLWLLDVSVKYAIFIVPFTAIILAVASGRTWLSVLLERRWMVVLGEASYALYIIHWPVTTFLRMGYLGSFSTPAVHLMLLLATVGASVLVYRFVEVPWRERLRGSAANERAPSH</sequence>
<keyword evidence="1" id="KW-1133">Transmembrane helix</keyword>
<dbReference type="GO" id="GO:0016746">
    <property type="term" value="F:acyltransferase activity"/>
    <property type="evidence" value="ECO:0007669"/>
    <property type="project" value="UniProtKB-KW"/>
</dbReference>
<organism evidence="3 4">
    <name type="scientific">Pelomonas nitida</name>
    <dbReference type="NCBI Taxonomy" id="3299027"/>
    <lineage>
        <taxon>Bacteria</taxon>
        <taxon>Pseudomonadati</taxon>
        <taxon>Pseudomonadota</taxon>
        <taxon>Betaproteobacteria</taxon>
        <taxon>Burkholderiales</taxon>
        <taxon>Sphaerotilaceae</taxon>
        <taxon>Roseateles</taxon>
    </lineage>
</organism>
<feature type="domain" description="Acyltransferase 3" evidence="2">
    <location>
        <begin position="30"/>
        <end position="394"/>
    </location>
</feature>
<evidence type="ECO:0000313" key="4">
    <source>
        <dbReference type="Proteomes" id="UP001606305"/>
    </source>
</evidence>
<feature type="transmembrane region" description="Helical" evidence="1">
    <location>
        <begin position="67"/>
        <end position="84"/>
    </location>
</feature>
<evidence type="ECO:0000259" key="2">
    <source>
        <dbReference type="Pfam" id="PF01757"/>
    </source>
</evidence>
<feature type="transmembrane region" description="Helical" evidence="1">
    <location>
        <begin position="240"/>
        <end position="257"/>
    </location>
</feature>
<dbReference type="PANTHER" id="PTHR23028:SF53">
    <property type="entry name" value="ACYL_TRANSF_3 DOMAIN-CONTAINING PROTEIN"/>
    <property type="match status" value="1"/>
</dbReference>
<feature type="transmembrane region" description="Helical" evidence="1">
    <location>
        <begin position="169"/>
        <end position="189"/>
    </location>
</feature>
<feature type="transmembrane region" description="Helical" evidence="1">
    <location>
        <begin position="342"/>
        <end position="364"/>
    </location>
</feature>
<dbReference type="InterPro" id="IPR002656">
    <property type="entry name" value="Acyl_transf_3_dom"/>
</dbReference>
<proteinExistence type="predicted"/>
<keyword evidence="1" id="KW-0472">Membrane</keyword>
<feature type="transmembrane region" description="Helical" evidence="1">
    <location>
        <begin position="201"/>
        <end position="220"/>
    </location>
</feature>